<proteinExistence type="predicted"/>
<keyword evidence="2" id="KW-0472">Membrane</keyword>
<evidence type="ECO:0000313" key="4">
    <source>
        <dbReference type="Proteomes" id="UP000650628"/>
    </source>
</evidence>
<feature type="transmembrane region" description="Helical" evidence="2">
    <location>
        <begin position="12"/>
        <end position="34"/>
    </location>
</feature>
<feature type="transmembrane region" description="Helical" evidence="2">
    <location>
        <begin position="41"/>
        <end position="59"/>
    </location>
</feature>
<reference evidence="3 4" key="1">
    <citation type="submission" date="2021-01" db="EMBL/GenBank/DDBJ databases">
        <title>Whole genome shotgun sequence of Planotetraspora mira NBRC 15435.</title>
        <authorList>
            <person name="Komaki H."/>
            <person name="Tamura T."/>
        </authorList>
    </citation>
    <scope>NUCLEOTIDE SEQUENCE [LARGE SCALE GENOMIC DNA]</scope>
    <source>
        <strain evidence="3 4">NBRC 15435</strain>
    </source>
</reference>
<dbReference type="EMBL" id="BOOO01000033">
    <property type="protein sequence ID" value="GII32029.1"/>
    <property type="molecule type" value="Genomic_DNA"/>
</dbReference>
<feature type="compositionally biased region" description="Low complexity" evidence="1">
    <location>
        <begin position="230"/>
        <end position="241"/>
    </location>
</feature>
<evidence type="ECO:0000313" key="3">
    <source>
        <dbReference type="EMBL" id="GII32029.1"/>
    </source>
</evidence>
<feature type="compositionally biased region" description="Acidic residues" evidence="1">
    <location>
        <begin position="209"/>
        <end position="220"/>
    </location>
</feature>
<keyword evidence="2" id="KW-0812">Transmembrane</keyword>
<dbReference type="RefSeq" id="WP_203955945.1">
    <property type="nucleotide sequence ID" value="NZ_BOOO01000033.1"/>
</dbReference>
<feature type="compositionally biased region" description="Acidic residues" evidence="1">
    <location>
        <begin position="245"/>
        <end position="255"/>
    </location>
</feature>
<evidence type="ECO:0000256" key="2">
    <source>
        <dbReference type="SAM" id="Phobius"/>
    </source>
</evidence>
<protein>
    <submittedName>
        <fullName evidence="3">Uncharacterized protein</fullName>
    </submittedName>
</protein>
<sequence length="274" mass="27248">MYENPPAQKSGLVPGIVAGLVAAVLGAGLYAVIIDVTAREFSYGTIGIAILVGFAMMAVKPAHPALPAIAAVIALAGGVIGTFAGDVALAVKMATEVGLTLSYGQAFTLVWDNIGELVDIITVLIWAVGASAGFSFVNARVKSALQGAAPVTVAVADTSAAAQGDASQVADNIAQGEATEAAATEPEAAKAETITADTAEAEAAKAETAEAESSEDDAPESEPTPEPVTEPEAVPQPVAVTGDVADSEPTPEPDLEPVAVTSGAAGSEPEKVKS</sequence>
<name>A0A8J3X9M2_9ACTN</name>
<evidence type="ECO:0000256" key="1">
    <source>
        <dbReference type="SAM" id="MobiDB-lite"/>
    </source>
</evidence>
<organism evidence="3 4">
    <name type="scientific">Planotetraspora mira</name>
    <dbReference type="NCBI Taxonomy" id="58121"/>
    <lineage>
        <taxon>Bacteria</taxon>
        <taxon>Bacillati</taxon>
        <taxon>Actinomycetota</taxon>
        <taxon>Actinomycetes</taxon>
        <taxon>Streptosporangiales</taxon>
        <taxon>Streptosporangiaceae</taxon>
        <taxon>Planotetraspora</taxon>
    </lineage>
</organism>
<dbReference type="Proteomes" id="UP000650628">
    <property type="component" value="Unassembled WGS sequence"/>
</dbReference>
<keyword evidence="4" id="KW-1185">Reference proteome</keyword>
<feature type="transmembrane region" description="Helical" evidence="2">
    <location>
        <begin position="65"/>
        <end position="85"/>
    </location>
</feature>
<dbReference type="AlphaFoldDB" id="A0A8J3X9M2"/>
<comment type="caution">
    <text evidence="3">The sequence shown here is derived from an EMBL/GenBank/DDBJ whole genome shotgun (WGS) entry which is preliminary data.</text>
</comment>
<keyword evidence="2" id="KW-1133">Transmembrane helix</keyword>
<feature type="region of interest" description="Disordered" evidence="1">
    <location>
        <begin position="199"/>
        <end position="274"/>
    </location>
</feature>
<accession>A0A8J3X9M2</accession>
<gene>
    <name evidence="3" type="ORF">Pmi06nite_54710</name>
</gene>